<dbReference type="AlphaFoldDB" id="A0A7R7FTG1"/>
<evidence type="ECO:0000313" key="2">
    <source>
        <dbReference type="Proteomes" id="UP000515472"/>
    </source>
</evidence>
<dbReference type="Gene3D" id="3.40.50.1110">
    <property type="entry name" value="SGNH hydrolase"/>
    <property type="match status" value="2"/>
</dbReference>
<reference evidence="1 2" key="1">
    <citation type="submission" date="2020-06" db="EMBL/GenBank/DDBJ databases">
        <title>Interaction of electrochemicaly active bacteria, Geobacter bremensis R4 on different carbon anode.</title>
        <authorList>
            <person name="Meng L."/>
            <person name="Yoshida N."/>
        </authorList>
    </citation>
    <scope>NUCLEOTIDE SEQUENCE [LARGE SCALE GENOMIC DNA]</scope>
    <source>
        <strain evidence="1 2">R4</strain>
    </source>
</reference>
<keyword evidence="2" id="KW-1185">Reference proteome</keyword>
<gene>
    <name evidence="1" type="ORF">GEOBRER4_n2465</name>
</gene>
<protein>
    <recommendedName>
        <fullName evidence="3">SGNH hydrolase-type esterase domain-containing protein</fullName>
    </recommendedName>
</protein>
<evidence type="ECO:0000313" key="1">
    <source>
        <dbReference type="EMBL" id="BCO11423.1"/>
    </source>
</evidence>
<accession>A0A7R7FTG1</accession>
<proteinExistence type="predicted"/>
<sequence length="396" mass="44583">MARANGAQVGFPRLVILMSKAVFFLILLTFTLEVCARLDDWLRYDAPLLQKYSSERLRGRDTSGKFSYNLPHARFEKWQHNSLGFRSSELEVEKRQGITRIVCVGSSESYGLYESAGKEWPAQLQALVPPSRYQVVNASVVGLSLTSFRSYLQKHVFPLHPDIVVLVVNPIFYVTGQSRAELSKSTPVQAAATAPRAPSVKERALTQLRILPKLKQVVKQAVSTAWPEAFKGYQLKSTLKQVQELERSLSGRKPMEAVPPAYLKSFEEELTRTVELIRSHQARVILTSYPALISPDNLSLYPEIFLDNRRFCIELSQAGLLDTFTSFNAATERISRELGVTFVDTHLALPKSTEFFGDNVHYTDKGARIFAEQVLRGVDPSMLYPGRDAARLPESR</sequence>
<evidence type="ECO:0008006" key="3">
    <source>
        <dbReference type="Google" id="ProtNLM"/>
    </source>
</evidence>
<organism evidence="1 2">
    <name type="scientific">Citrifermentans bremense</name>
    <dbReference type="NCBI Taxonomy" id="60035"/>
    <lineage>
        <taxon>Bacteria</taxon>
        <taxon>Pseudomonadati</taxon>
        <taxon>Thermodesulfobacteriota</taxon>
        <taxon>Desulfuromonadia</taxon>
        <taxon>Geobacterales</taxon>
        <taxon>Geobacteraceae</taxon>
        <taxon>Citrifermentans</taxon>
    </lineage>
</organism>
<dbReference type="InterPro" id="IPR036514">
    <property type="entry name" value="SGNH_hydro_sf"/>
</dbReference>
<dbReference type="Proteomes" id="UP000515472">
    <property type="component" value="Chromosome"/>
</dbReference>
<dbReference type="EMBL" id="AP023213">
    <property type="protein sequence ID" value="BCO11423.1"/>
    <property type="molecule type" value="Genomic_DNA"/>
</dbReference>
<dbReference type="SUPFAM" id="SSF52266">
    <property type="entry name" value="SGNH hydrolase"/>
    <property type="match status" value="1"/>
</dbReference>
<name>A0A7R7FTG1_9BACT</name>
<dbReference type="GO" id="GO:0016788">
    <property type="term" value="F:hydrolase activity, acting on ester bonds"/>
    <property type="evidence" value="ECO:0007669"/>
    <property type="project" value="UniProtKB-ARBA"/>
</dbReference>